<evidence type="ECO:0000256" key="1">
    <source>
        <dbReference type="SAM" id="Coils"/>
    </source>
</evidence>
<dbReference type="SUPFAM" id="SSF140423">
    <property type="entry name" value="MW0975(SA0943)-like"/>
    <property type="match status" value="1"/>
</dbReference>
<dbReference type="InterPro" id="IPR036785">
    <property type="entry name" value="YkyA-like_sf"/>
</dbReference>
<feature type="coiled-coil region" evidence="1">
    <location>
        <begin position="23"/>
        <end position="64"/>
    </location>
</feature>
<name>A0ABQ5TJU3_9BACI</name>
<accession>A0ABQ5TJU3</accession>
<dbReference type="Pfam" id="PF10368">
    <property type="entry name" value="YkyA"/>
    <property type="match status" value="1"/>
</dbReference>
<proteinExistence type="predicted"/>
<evidence type="ECO:0000313" key="2">
    <source>
        <dbReference type="EMBL" id="GLO65854.1"/>
    </source>
</evidence>
<protein>
    <recommendedName>
        <fullName evidence="4">Cell-wall binding lipoprotein</fullName>
    </recommendedName>
</protein>
<dbReference type="Gene3D" id="1.20.120.570">
    <property type="entry name" value="YkyA-like"/>
    <property type="match status" value="1"/>
</dbReference>
<dbReference type="Proteomes" id="UP001275436">
    <property type="component" value="Unassembled WGS sequence"/>
</dbReference>
<reference evidence="2 3" key="1">
    <citation type="submission" date="2023-02" db="EMBL/GenBank/DDBJ databases">
        <title>Oceanobacillus kimchii IFOP_LL358 isolated form Alexandrium catenella lab strain.</title>
        <authorList>
            <person name="Gajardo G."/>
            <person name="Ueki S."/>
            <person name="Maruyama F."/>
        </authorList>
    </citation>
    <scope>NUCLEOTIDE SEQUENCE [LARGE SCALE GENOMIC DNA]</scope>
    <source>
        <strain evidence="2 3">IFOP_LL358</strain>
    </source>
</reference>
<gene>
    <name evidence="2" type="ORF">MACH08_16380</name>
</gene>
<organism evidence="2 3">
    <name type="scientific">Oceanobacillus kimchii</name>
    <dbReference type="NCBI Taxonomy" id="746691"/>
    <lineage>
        <taxon>Bacteria</taxon>
        <taxon>Bacillati</taxon>
        <taxon>Bacillota</taxon>
        <taxon>Bacilli</taxon>
        <taxon>Bacillales</taxon>
        <taxon>Bacillaceae</taxon>
        <taxon>Oceanobacillus</taxon>
    </lineage>
</organism>
<sequence>MFKRGLLTVLSIIFILVITGCNNETTEEKIHSHLEEAVALEEDFENQQEEITELEEKEQEIYNQIIDLGVDEIDKINELANEAITVIEDREEKITAERGSIEASEEEFSNIEELINDIDKEESLTNAENMVEVMNQRYESYYTLNDAYMNSLSLEKELYELLQQEDLEQEKLTEQINAVNDSYEKVIEANEGFNEFTVEYNALKREFYESTDLNVTYDEEPEAEQKE</sequence>
<dbReference type="EMBL" id="BSKO01000001">
    <property type="protein sequence ID" value="GLO65854.1"/>
    <property type="molecule type" value="Genomic_DNA"/>
</dbReference>
<comment type="caution">
    <text evidence="2">The sequence shown here is derived from an EMBL/GenBank/DDBJ whole genome shotgun (WGS) entry which is preliminary data.</text>
</comment>
<evidence type="ECO:0008006" key="4">
    <source>
        <dbReference type="Google" id="ProtNLM"/>
    </source>
</evidence>
<dbReference type="RefSeq" id="WP_017796534.1">
    <property type="nucleotide sequence ID" value="NZ_BSKO01000001.1"/>
</dbReference>
<evidence type="ECO:0000313" key="3">
    <source>
        <dbReference type="Proteomes" id="UP001275436"/>
    </source>
</evidence>
<dbReference type="PROSITE" id="PS51257">
    <property type="entry name" value="PROKAR_LIPOPROTEIN"/>
    <property type="match status" value="1"/>
</dbReference>
<keyword evidence="1" id="KW-0175">Coiled coil</keyword>
<dbReference type="InterPro" id="IPR019454">
    <property type="entry name" value="Lipoprot_YkyA-like"/>
</dbReference>
<keyword evidence="3" id="KW-1185">Reference proteome</keyword>